<sequence>MRGLLAFVIFFSISTFSFSYATVTSIDTLCIFEARWHLFIINDISEDITIHVRSQDHGLGKETLPYQETYDWDFCENGKIEFSGEFWWNSKYQSLMLYDEPAWQICHNTKKVTQHCYWLVRPEGFYIGRENVPFPSENWQLKKPW</sequence>
<dbReference type="Pfam" id="PF05938">
    <property type="entry name" value="Self-incomp_S1"/>
    <property type="match status" value="1"/>
</dbReference>
<dbReference type="GO" id="GO:0060320">
    <property type="term" value="P:rejection of self pollen"/>
    <property type="evidence" value="ECO:0007669"/>
    <property type="project" value="UniProtKB-KW"/>
</dbReference>
<evidence type="ECO:0000313" key="7">
    <source>
        <dbReference type="EMBL" id="CAI9284444.1"/>
    </source>
</evidence>
<organism evidence="7 8">
    <name type="scientific">Lactuca saligna</name>
    <name type="common">Willowleaf lettuce</name>
    <dbReference type="NCBI Taxonomy" id="75948"/>
    <lineage>
        <taxon>Eukaryota</taxon>
        <taxon>Viridiplantae</taxon>
        <taxon>Streptophyta</taxon>
        <taxon>Embryophyta</taxon>
        <taxon>Tracheophyta</taxon>
        <taxon>Spermatophyta</taxon>
        <taxon>Magnoliopsida</taxon>
        <taxon>eudicotyledons</taxon>
        <taxon>Gunneridae</taxon>
        <taxon>Pentapetalae</taxon>
        <taxon>asterids</taxon>
        <taxon>campanulids</taxon>
        <taxon>Asterales</taxon>
        <taxon>Asteraceae</taxon>
        <taxon>Cichorioideae</taxon>
        <taxon>Cichorieae</taxon>
        <taxon>Lactucinae</taxon>
        <taxon>Lactuca</taxon>
    </lineage>
</organism>
<dbReference type="AlphaFoldDB" id="A0AA35Z241"/>
<evidence type="ECO:0000256" key="2">
    <source>
        <dbReference type="ARBA" id="ARBA00005581"/>
    </source>
</evidence>
<evidence type="ECO:0000256" key="4">
    <source>
        <dbReference type="ARBA" id="ARBA00022525"/>
    </source>
</evidence>
<keyword evidence="3 6" id="KW-0713">Self-incompatibility</keyword>
<keyword evidence="5 6" id="KW-0732">Signal</keyword>
<keyword evidence="8" id="KW-1185">Reference proteome</keyword>
<evidence type="ECO:0000256" key="3">
    <source>
        <dbReference type="ARBA" id="ARBA00022471"/>
    </source>
</evidence>
<evidence type="ECO:0000256" key="6">
    <source>
        <dbReference type="RuleBase" id="RU367044"/>
    </source>
</evidence>
<accession>A0AA35Z241</accession>
<reference evidence="7" key="1">
    <citation type="submission" date="2023-04" db="EMBL/GenBank/DDBJ databases">
        <authorList>
            <person name="Vijverberg K."/>
            <person name="Xiong W."/>
            <person name="Schranz E."/>
        </authorList>
    </citation>
    <scope>NUCLEOTIDE SEQUENCE</scope>
</reference>
<dbReference type="GO" id="GO:0005576">
    <property type="term" value="C:extracellular region"/>
    <property type="evidence" value="ECO:0007669"/>
    <property type="project" value="UniProtKB-SubCell"/>
</dbReference>
<dbReference type="Proteomes" id="UP001177003">
    <property type="component" value="Chromosome 5"/>
</dbReference>
<evidence type="ECO:0000256" key="1">
    <source>
        <dbReference type="ARBA" id="ARBA00004613"/>
    </source>
</evidence>
<dbReference type="PANTHER" id="PTHR31232">
    <property type="match status" value="1"/>
</dbReference>
<comment type="subcellular location">
    <subcellularLocation>
        <location evidence="1 6">Secreted</location>
    </subcellularLocation>
</comment>
<keyword evidence="4 6" id="KW-0964">Secreted</keyword>
<evidence type="ECO:0000313" key="8">
    <source>
        <dbReference type="Proteomes" id="UP001177003"/>
    </source>
</evidence>
<gene>
    <name evidence="7" type="ORF">LSALG_LOCUS23972</name>
</gene>
<dbReference type="PANTHER" id="PTHR31232:SF172">
    <property type="entry name" value="S-PROTEIN HOMOLOG"/>
    <property type="match status" value="1"/>
</dbReference>
<evidence type="ECO:0000256" key="5">
    <source>
        <dbReference type="ARBA" id="ARBA00022729"/>
    </source>
</evidence>
<feature type="chain" id="PRO_5041489538" description="S-protein homolog" evidence="6">
    <location>
        <begin position="22"/>
        <end position="145"/>
    </location>
</feature>
<comment type="similarity">
    <text evidence="2 6">Belongs to the plant self-incompatibility (S1) protein family.</text>
</comment>
<dbReference type="InterPro" id="IPR010264">
    <property type="entry name" value="Self-incomp_S1"/>
</dbReference>
<protein>
    <recommendedName>
        <fullName evidence="6">S-protein homolog</fullName>
    </recommendedName>
</protein>
<proteinExistence type="inferred from homology"/>
<name>A0AA35Z241_LACSI</name>
<feature type="signal peptide" evidence="6">
    <location>
        <begin position="1"/>
        <end position="21"/>
    </location>
</feature>
<dbReference type="EMBL" id="OX465081">
    <property type="protein sequence ID" value="CAI9284444.1"/>
    <property type="molecule type" value="Genomic_DNA"/>
</dbReference>